<keyword evidence="2" id="KW-1185">Reference proteome</keyword>
<protein>
    <submittedName>
        <fullName evidence="1">Uncharacterized protein</fullName>
    </submittedName>
</protein>
<dbReference type="OrthoDB" id="414945at2759"/>
<proteinExistence type="predicted"/>
<organism evidence="1 2">
    <name type="scientific">Albugo candida</name>
    <dbReference type="NCBI Taxonomy" id="65357"/>
    <lineage>
        <taxon>Eukaryota</taxon>
        <taxon>Sar</taxon>
        <taxon>Stramenopiles</taxon>
        <taxon>Oomycota</taxon>
        <taxon>Peronosporomycetes</taxon>
        <taxon>Albuginales</taxon>
        <taxon>Albuginaceae</taxon>
        <taxon>Albugo</taxon>
    </lineage>
</organism>
<evidence type="ECO:0000313" key="2">
    <source>
        <dbReference type="Proteomes" id="UP000053237"/>
    </source>
</evidence>
<reference evidence="1 2" key="1">
    <citation type="submission" date="2012-05" db="EMBL/GenBank/DDBJ databases">
        <title>Recombination and specialization in a pathogen metapopulation.</title>
        <authorList>
            <person name="Gardiner A."/>
            <person name="Kemen E."/>
            <person name="Schultz-Larsen T."/>
            <person name="MacLean D."/>
            <person name="Van Oosterhout C."/>
            <person name="Jones J.D.G."/>
        </authorList>
    </citation>
    <scope>NUCLEOTIDE SEQUENCE [LARGE SCALE GENOMIC DNA]</scope>
    <source>
        <strain evidence="1 2">Ac Nc2</strain>
    </source>
</reference>
<sequence length="143" mass="15925">MELDEDEIKILGAVKLVLEVKDLGEVTEFLDILDIDVTYAKDTGYLLEQTQCIREVLARLCLKQANSSRALLVEEQDGEDNGDFLPGDDDGTPEWSTLKMFQSVIGSLHVVVRRTRTDIRCAPGYPASKANCSLLEGKRRPVV</sequence>
<name>A0A024FUT8_9STRA</name>
<comment type="caution">
    <text evidence="1">The sequence shown here is derived from an EMBL/GenBank/DDBJ whole genome shotgun (WGS) entry which is preliminary data.</text>
</comment>
<evidence type="ECO:0000313" key="1">
    <source>
        <dbReference type="EMBL" id="CCI10913.1"/>
    </source>
</evidence>
<dbReference type="Proteomes" id="UP000053237">
    <property type="component" value="Unassembled WGS sequence"/>
</dbReference>
<accession>A0A024FUT8</accession>
<dbReference type="EMBL" id="CAIX01000452">
    <property type="protein sequence ID" value="CCI10913.1"/>
    <property type="molecule type" value="Genomic_DNA"/>
</dbReference>
<dbReference type="InParanoid" id="A0A024FUT8"/>
<gene>
    <name evidence="1" type="ORF">BN9_120030</name>
</gene>
<dbReference type="AlphaFoldDB" id="A0A024FUT8"/>